<feature type="transmembrane region" description="Helical" evidence="1">
    <location>
        <begin position="320"/>
        <end position="339"/>
    </location>
</feature>
<feature type="transmembrane region" description="Helical" evidence="1">
    <location>
        <begin position="107"/>
        <end position="127"/>
    </location>
</feature>
<keyword evidence="1" id="KW-0812">Transmembrane</keyword>
<dbReference type="Proteomes" id="UP000626242">
    <property type="component" value="Unassembled WGS sequence"/>
</dbReference>
<accession>A0ABR8WMZ1</accession>
<keyword evidence="3" id="KW-1185">Reference proteome</keyword>
<keyword evidence="1" id="KW-1133">Transmembrane helix</keyword>
<feature type="transmembrane region" description="Helical" evidence="1">
    <location>
        <begin position="287"/>
        <end position="308"/>
    </location>
</feature>
<dbReference type="InterPro" id="IPR025291">
    <property type="entry name" value="DUF4153"/>
</dbReference>
<evidence type="ECO:0000256" key="1">
    <source>
        <dbReference type="SAM" id="Phobius"/>
    </source>
</evidence>
<keyword evidence="1" id="KW-0472">Membrane</keyword>
<feature type="transmembrane region" description="Helical" evidence="1">
    <location>
        <begin position="21"/>
        <end position="41"/>
    </location>
</feature>
<organism evidence="2 3">
    <name type="scientific">Kaistella pullorum</name>
    <dbReference type="NCBI Taxonomy" id="2763074"/>
    <lineage>
        <taxon>Bacteria</taxon>
        <taxon>Pseudomonadati</taxon>
        <taxon>Bacteroidota</taxon>
        <taxon>Flavobacteriia</taxon>
        <taxon>Flavobacteriales</taxon>
        <taxon>Weeksellaceae</taxon>
        <taxon>Chryseobacterium group</taxon>
        <taxon>Kaistella</taxon>
    </lineage>
</organism>
<dbReference type="Pfam" id="PF13687">
    <property type="entry name" value="DUF4153"/>
    <property type="match status" value="1"/>
</dbReference>
<sequence length="589" mass="68673">MLRKFKDTYYKIGQAVGEFPMVLLMAFLGSVSLMCFAELNFDARPENFFYVKFTLVSVLGISMMFSLKMLEQRIGKTVFLEICGVLFLVSFYFILPQKEEDFTEKFAFLLIPTFVLSHLFVSFAAFLSREKELNFWQYNKNLFINIFLTAIFTGVLTGGVELAVLAVDKLFDFNFNDKIYPQIFYLLSIFGSALIFVLFSQGGLRTLEKDGSYPEILKFFTQYILIPLLIIYAFILYFYAAKIVFKWELPRGWVSYLILAYSIVGIFALLIVHPLKQNSAKSWVRMFSRIFYFSLFPLLFLLFVAIFTRILEYGYTEPRYFVLLLAVWLGSVVLYFNLAQKPTIKYIPVSLFVFGIFSLTVPYLNTFSVAKRSQRAEFSKILIENNLLKDQKIDFGTKVTDSIADEVSNKFMYLMQRSDSAFVVNFLSEKDRRDIFKAKNHRQYGGLRAQFSDIIPTKNTVQTNRLEIFSQNKIRDISGYDYMFRPEDFDQKMTVNVGNDIFIFENISNVKDPTFKITLNNNKSWDLKPFLNGKIAEYKVRSGRVEQEEISAEKQLGDYTVKVYFNNIIAEKELVQRMYFNVGYILIAK</sequence>
<evidence type="ECO:0000313" key="3">
    <source>
        <dbReference type="Proteomes" id="UP000626242"/>
    </source>
</evidence>
<reference evidence="2 3" key="1">
    <citation type="submission" date="2020-08" db="EMBL/GenBank/DDBJ databases">
        <title>A Genomic Blueprint of the Chicken Gut Microbiome.</title>
        <authorList>
            <person name="Gilroy R."/>
            <person name="Ravi A."/>
            <person name="Getino M."/>
            <person name="Pursley I."/>
            <person name="Horton D.L."/>
            <person name="Alikhan N.-F."/>
            <person name="Baker D."/>
            <person name="Gharbi K."/>
            <person name="Hall N."/>
            <person name="Watson M."/>
            <person name="Adriaenssens E.M."/>
            <person name="Foster-Nyarko E."/>
            <person name="Jarju S."/>
            <person name="Secka A."/>
            <person name="Antonio M."/>
            <person name="Oren A."/>
            <person name="Chaudhuri R."/>
            <person name="La Ragione R.M."/>
            <person name="Hildebrand F."/>
            <person name="Pallen M.J."/>
        </authorList>
    </citation>
    <scope>NUCLEOTIDE SEQUENCE [LARGE SCALE GENOMIC DNA]</scope>
    <source>
        <strain evidence="2 3">Sa1CVA4</strain>
    </source>
</reference>
<evidence type="ECO:0000313" key="2">
    <source>
        <dbReference type="EMBL" id="MBD8018267.1"/>
    </source>
</evidence>
<protein>
    <submittedName>
        <fullName evidence="2">DUF4153 domain-containing protein</fullName>
    </submittedName>
</protein>
<name>A0ABR8WMZ1_9FLAO</name>
<feature type="transmembrane region" description="Helical" evidence="1">
    <location>
        <begin position="253"/>
        <end position="275"/>
    </location>
</feature>
<feature type="transmembrane region" description="Helical" evidence="1">
    <location>
        <begin position="346"/>
        <end position="364"/>
    </location>
</feature>
<feature type="transmembrane region" description="Helical" evidence="1">
    <location>
        <begin position="179"/>
        <end position="199"/>
    </location>
</feature>
<feature type="transmembrane region" description="Helical" evidence="1">
    <location>
        <begin position="78"/>
        <end position="95"/>
    </location>
</feature>
<feature type="transmembrane region" description="Helical" evidence="1">
    <location>
        <begin position="220"/>
        <end position="241"/>
    </location>
</feature>
<gene>
    <name evidence="2" type="ORF">H9628_07260</name>
</gene>
<feature type="transmembrane region" description="Helical" evidence="1">
    <location>
        <begin position="142"/>
        <end position="167"/>
    </location>
</feature>
<dbReference type="RefSeq" id="WP_251833461.1">
    <property type="nucleotide sequence ID" value="NZ_JACSPS010000002.1"/>
</dbReference>
<comment type="caution">
    <text evidence="2">The sequence shown here is derived from an EMBL/GenBank/DDBJ whole genome shotgun (WGS) entry which is preliminary data.</text>
</comment>
<proteinExistence type="predicted"/>
<dbReference type="EMBL" id="JACSPS010000002">
    <property type="protein sequence ID" value="MBD8018267.1"/>
    <property type="molecule type" value="Genomic_DNA"/>
</dbReference>
<feature type="transmembrane region" description="Helical" evidence="1">
    <location>
        <begin position="47"/>
        <end position="66"/>
    </location>
</feature>